<evidence type="ECO:0000313" key="2">
    <source>
        <dbReference type="Proteomes" id="UP000593565"/>
    </source>
</evidence>
<organism evidence="1 2">
    <name type="scientific">Ameiurus melas</name>
    <name type="common">Black bullhead</name>
    <name type="synonym">Silurus melas</name>
    <dbReference type="NCBI Taxonomy" id="219545"/>
    <lineage>
        <taxon>Eukaryota</taxon>
        <taxon>Metazoa</taxon>
        <taxon>Chordata</taxon>
        <taxon>Craniata</taxon>
        <taxon>Vertebrata</taxon>
        <taxon>Euteleostomi</taxon>
        <taxon>Actinopterygii</taxon>
        <taxon>Neopterygii</taxon>
        <taxon>Teleostei</taxon>
        <taxon>Ostariophysi</taxon>
        <taxon>Siluriformes</taxon>
        <taxon>Ictaluridae</taxon>
        <taxon>Ameiurus</taxon>
    </lineage>
</organism>
<sequence length="89" mass="10396">MNRYKADGVDADVKAESWINCTVPLESNQRATSESAEAHIFLLKTTEVLPETKSPQDIWIPDRTAITINLNHFWISYYFSWWNHELPKD</sequence>
<name>A0A7J6BCF9_AMEME</name>
<dbReference type="AlphaFoldDB" id="A0A7J6BCF9"/>
<comment type="caution">
    <text evidence="1">The sequence shown here is derived from an EMBL/GenBank/DDBJ whole genome shotgun (WGS) entry which is preliminary data.</text>
</comment>
<dbReference type="Proteomes" id="UP000593565">
    <property type="component" value="Unassembled WGS sequence"/>
</dbReference>
<accession>A0A7J6BCF9</accession>
<keyword evidence="2" id="KW-1185">Reference proteome</keyword>
<protein>
    <submittedName>
        <fullName evidence="1">Uncharacterized protein</fullName>
    </submittedName>
</protein>
<dbReference type="EMBL" id="JAAGNN010000002">
    <property type="protein sequence ID" value="KAF4092765.1"/>
    <property type="molecule type" value="Genomic_DNA"/>
</dbReference>
<gene>
    <name evidence="1" type="ORF">AMELA_G00024570</name>
</gene>
<evidence type="ECO:0000313" key="1">
    <source>
        <dbReference type="EMBL" id="KAF4092765.1"/>
    </source>
</evidence>
<proteinExistence type="predicted"/>
<reference evidence="1 2" key="1">
    <citation type="submission" date="2020-02" db="EMBL/GenBank/DDBJ databases">
        <title>A chromosome-scale genome assembly of the black bullhead catfish (Ameiurus melas).</title>
        <authorList>
            <person name="Wen M."/>
            <person name="Zham M."/>
            <person name="Cabau C."/>
            <person name="Klopp C."/>
            <person name="Donnadieu C."/>
            <person name="Roques C."/>
            <person name="Bouchez O."/>
            <person name="Lampietro C."/>
            <person name="Jouanno E."/>
            <person name="Herpin A."/>
            <person name="Louis A."/>
            <person name="Berthelot C."/>
            <person name="Parey E."/>
            <person name="Roest-Crollius H."/>
            <person name="Braasch I."/>
            <person name="Postlethwait J."/>
            <person name="Robinson-Rechavi M."/>
            <person name="Echchiki A."/>
            <person name="Begum T."/>
            <person name="Montfort J."/>
            <person name="Schartl M."/>
            <person name="Bobe J."/>
            <person name="Guiguen Y."/>
        </authorList>
    </citation>
    <scope>NUCLEOTIDE SEQUENCE [LARGE SCALE GENOMIC DNA]</scope>
    <source>
        <strain evidence="1">M_S1</strain>
        <tissue evidence="1">Blood</tissue>
    </source>
</reference>